<feature type="transmembrane region" description="Helical" evidence="1">
    <location>
        <begin position="216"/>
        <end position="238"/>
    </location>
</feature>
<feature type="domain" description="Acyltransferase 3" evidence="2">
    <location>
        <begin position="15"/>
        <end position="348"/>
    </location>
</feature>
<proteinExistence type="predicted"/>
<feature type="transmembrane region" description="Helical" evidence="1">
    <location>
        <begin position="375"/>
        <end position="399"/>
    </location>
</feature>
<feature type="domain" description="SGNH" evidence="3">
    <location>
        <begin position="456"/>
        <end position="685"/>
    </location>
</feature>
<organism evidence="4 5">
    <name type="scientific">Pedococcus cremeus</name>
    <dbReference type="NCBI Taxonomy" id="587636"/>
    <lineage>
        <taxon>Bacteria</taxon>
        <taxon>Bacillati</taxon>
        <taxon>Actinomycetota</taxon>
        <taxon>Actinomycetes</taxon>
        <taxon>Micrococcales</taxon>
        <taxon>Intrasporangiaceae</taxon>
        <taxon>Pedococcus</taxon>
    </lineage>
</organism>
<dbReference type="GO" id="GO:0009103">
    <property type="term" value="P:lipopolysaccharide biosynthetic process"/>
    <property type="evidence" value="ECO:0007669"/>
    <property type="project" value="TreeGrafter"/>
</dbReference>
<dbReference type="GO" id="GO:0016747">
    <property type="term" value="F:acyltransferase activity, transferring groups other than amino-acyl groups"/>
    <property type="evidence" value="ECO:0007669"/>
    <property type="project" value="InterPro"/>
</dbReference>
<feature type="transmembrane region" description="Helical" evidence="1">
    <location>
        <begin position="190"/>
        <end position="210"/>
    </location>
</feature>
<keyword evidence="4" id="KW-0012">Acyltransferase</keyword>
<sequence>MTLARPPRPEGFRPDIEGLRAVAVLLVMVYHAGLPFLPHGYLGVDVFFVISGYLITSLLLRELAATGHISWPQFLARRARRLLPAAMLVLVFIATTTWLLIPGRRGREIGGDIVGAALYVVNWVLAGRSVDYLAKDTQPSPVQHYWSLAVEEQFYVIWPLCLVLLVFVLRRFRPRVLARGPGHSPSLRAVGVLLAAIAVPSLAYSVWHTITVPAHAYFATTTRVWELGVGAALAIWAVDQHPHRVRFGGVLGWVGLAVVVGTAFLLPDTAGWPGAWALLPTLGTAAVILSGWGEGSQGPGRLLSLRPLVWVGGLSYSLYLWHWPLRVFADELWPGGTARAWAVLLSVVPAYLGYRLVERPVHHTPRLARSTRRSLTLGASLSLVGVLAGIPLITAPAVFQTKPPTGALPPLEQLGAGTLGETPSADPADYAVDDWGWLTPDPERAGEDRPSADVDRCQVDERTSTPVRCEFGVKDGPLTIALVGDSKALQWLPALERAAPGQGWRIITYGKSSCAFAAGTTELSRAHYQSCDDWNEAVIRQLVADPPDLVVTSTQADAALRGDKVSRSALVDYLARRWKGLQRAGVPVAVIGDNPGSPSDLDSCMARNPRHLTRCAFDRETALANTGLDAQRAAALKAPGVELIDLTPWICPVERCPVAIGHVVIHRAGDHITATYAATLGPQIARQLEAVMTRERR</sequence>
<feature type="transmembrane region" description="Helical" evidence="1">
    <location>
        <begin position="82"/>
        <end position="101"/>
    </location>
</feature>
<evidence type="ECO:0000313" key="4">
    <source>
        <dbReference type="EMBL" id="SER68167.1"/>
    </source>
</evidence>
<feature type="transmembrane region" description="Helical" evidence="1">
    <location>
        <begin position="305"/>
        <end position="324"/>
    </location>
</feature>
<keyword evidence="4" id="KW-0808">Transferase</keyword>
<dbReference type="InterPro" id="IPR002656">
    <property type="entry name" value="Acyl_transf_3_dom"/>
</dbReference>
<dbReference type="PANTHER" id="PTHR23028:SF53">
    <property type="entry name" value="ACYL_TRANSF_3 DOMAIN-CONTAINING PROTEIN"/>
    <property type="match status" value="1"/>
</dbReference>
<dbReference type="GO" id="GO:0016020">
    <property type="term" value="C:membrane"/>
    <property type="evidence" value="ECO:0007669"/>
    <property type="project" value="TreeGrafter"/>
</dbReference>
<dbReference type="Proteomes" id="UP000199019">
    <property type="component" value="Unassembled WGS sequence"/>
</dbReference>
<dbReference type="Pfam" id="PF19040">
    <property type="entry name" value="SGNH"/>
    <property type="match status" value="1"/>
</dbReference>
<name>A0A1H9R6C4_9MICO</name>
<keyword evidence="1" id="KW-1133">Transmembrane helix</keyword>
<protein>
    <submittedName>
        <fullName evidence="4">Peptidoglycan/LPS O-acetylase OafA/YrhL, contains acyltransferase and SGNH-hydrolase domains</fullName>
    </submittedName>
</protein>
<dbReference type="InterPro" id="IPR043968">
    <property type="entry name" value="SGNH"/>
</dbReference>
<keyword evidence="1" id="KW-0472">Membrane</keyword>
<keyword evidence="4" id="KW-0378">Hydrolase</keyword>
<evidence type="ECO:0000259" key="3">
    <source>
        <dbReference type="Pfam" id="PF19040"/>
    </source>
</evidence>
<evidence type="ECO:0000313" key="5">
    <source>
        <dbReference type="Proteomes" id="UP000199019"/>
    </source>
</evidence>
<keyword evidence="1" id="KW-0812">Transmembrane</keyword>
<feature type="transmembrane region" description="Helical" evidence="1">
    <location>
        <begin position="272"/>
        <end position="293"/>
    </location>
</feature>
<dbReference type="GO" id="GO:0016787">
    <property type="term" value="F:hydrolase activity"/>
    <property type="evidence" value="ECO:0007669"/>
    <property type="project" value="UniProtKB-KW"/>
</dbReference>
<evidence type="ECO:0000259" key="2">
    <source>
        <dbReference type="Pfam" id="PF01757"/>
    </source>
</evidence>
<feature type="transmembrane region" description="Helical" evidence="1">
    <location>
        <begin position="21"/>
        <end position="37"/>
    </location>
</feature>
<dbReference type="InterPro" id="IPR050879">
    <property type="entry name" value="Acyltransferase_3"/>
</dbReference>
<reference evidence="5" key="1">
    <citation type="submission" date="2016-10" db="EMBL/GenBank/DDBJ databases">
        <authorList>
            <person name="Varghese N."/>
            <person name="Submissions S."/>
        </authorList>
    </citation>
    <scope>NUCLEOTIDE SEQUENCE [LARGE SCALE GENOMIC DNA]</scope>
    <source>
        <strain evidence="5">CGMCC 1.6963</strain>
    </source>
</reference>
<feature type="transmembrane region" description="Helical" evidence="1">
    <location>
        <begin position="153"/>
        <end position="169"/>
    </location>
</feature>
<keyword evidence="5" id="KW-1185">Reference proteome</keyword>
<feature type="transmembrane region" description="Helical" evidence="1">
    <location>
        <begin position="245"/>
        <end position="266"/>
    </location>
</feature>
<dbReference type="EMBL" id="FOHB01000001">
    <property type="protein sequence ID" value="SER68167.1"/>
    <property type="molecule type" value="Genomic_DNA"/>
</dbReference>
<accession>A0A1H9R6C4</accession>
<dbReference type="RefSeq" id="WP_342707696.1">
    <property type="nucleotide sequence ID" value="NZ_FOHB01000001.1"/>
</dbReference>
<dbReference type="PANTHER" id="PTHR23028">
    <property type="entry name" value="ACETYLTRANSFERASE"/>
    <property type="match status" value="1"/>
</dbReference>
<gene>
    <name evidence="4" type="ORF">SAMN05216199_0872</name>
</gene>
<feature type="transmembrane region" description="Helical" evidence="1">
    <location>
        <begin position="336"/>
        <end position="354"/>
    </location>
</feature>
<dbReference type="AlphaFoldDB" id="A0A1H9R6C4"/>
<dbReference type="STRING" id="587636.SAMN05216199_0872"/>
<feature type="transmembrane region" description="Helical" evidence="1">
    <location>
        <begin position="43"/>
        <end position="61"/>
    </location>
</feature>
<evidence type="ECO:0000256" key="1">
    <source>
        <dbReference type="SAM" id="Phobius"/>
    </source>
</evidence>
<dbReference type="Pfam" id="PF01757">
    <property type="entry name" value="Acyl_transf_3"/>
    <property type="match status" value="1"/>
</dbReference>